<comment type="caution">
    <text evidence="1">The sequence shown here is derived from an EMBL/GenBank/DDBJ whole genome shotgun (WGS) entry which is preliminary data.</text>
</comment>
<sequence length="325" mass="36495">MGDRKMPRLPMTADEFLEWAETQEEKWELVDGYPVPKFCDETEAGMAPTPRVPMSEAEFQEWVRTQPSRYELVDGVPIPVYGEVRGDLITSDWRALYGCLTEKGRDPDRARSIEEISGAAGDDEEFQEALRQVRATGAMGVAPRDAVVTDLAAEGEDAEKEQTFGEALREMGWQPVPLPRLTLRSGAPGKRLKLPRPPEEAVLIAEGEATRREILRLAGGYLEEELAAEWLGVSVDHLRRSVEEGTWIAVEMDGRLVVPACMMRDSMTVLILREILAVMPIRSPWMRLEWLVRPNDALGGLSPMEAIRDCREKEVRELARSHGAD</sequence>
<dbReference type="Proteomes" id="UP000620670">
    <property type="component" value="Unassembled WGS sequence"/>
</dbReference>
<gene>
    <name evidence="1" type="ORF">JAO75_21500</name>
</gene>
<evidence type="ECO:0000313" key="2">
    <source>
        <dbReference type="Proteomes" id="UP000620670"/>
    </source>
</evidence>
<evidence type="ECO:0000313" key="1">
    <source>
        <dbReference type="EMBL" id="MBJ6127979.1"/>
    </source>
</evidence>
<reference evidence="2" key="1">
    <citation type="submission" date="2020-12" db="EMBL/GenBank/DDBJ databases">
        <title>Hymenobacter sp.</title>
        <authorList>
            <person name="Kim M.K."/>
        </authorList>
    </citation>
    <scope>NUCLEOTIDE SEQUENCE [LARGE SCALE GENOMIC DNA]</scope>
    <source>
        <strain evidence="2">BT325</strain>
    </source>
</reference>
<protein>
    <recommendedName>
        <fullName evidence="3">Antitoxin Xre/MbcA/ParS-like toxin-binding domain-containing protein</fullName>
    </recommendedName>
</protein>
<accession>A0ABS0Y6P2</accession>
<dbReference type="RefSeq" id="WP_199051199.1">
    <property type="nucleotide sequence ID" value="NZ_JAELXT010000036.1"/>
</dbReference>
<evidence type="ECO:0008006" key="3">
    <source>
        <dbReference type="Google" id="ProtNLM"/>
    </source>
</evidence>
<proteinExistence type="predicted"/>
<dbReference type="EMBL" id="JAELXT010000036">
    <property type="protein sequence ID" value="MBJ6127979.1"/>
    <property type="molecule type" value="Genomic_DNA"/>
</dbReference>
<organism evidence="1 2">
    <name type="scientific">Microvirga splendida</name>
    <dbReference type="NCBI Taxonomy" id="2795727"/>
    <lineage>
        <taxon>Bacteria</taxon>
        <taxon>Pseudomonadati</taxon>
        <taxon>Pseudomonadota</taxon>
        <taxon>Alphaproteobacteria</taxon>
        <taxon>Hyphomicrobiales</taxon>
        <taxon>Methylobacteriaceae</taxon>
        <taxon>Microvirga</taxon>
    </lineage>
</organism>
<name>A0ABS0Y6P2_9HYPH</name>
<keyword evidence="2" id="KW-1185">Reference proteome</keyword>